<dbReference type="EMBL" id="JAWZSR010000004">
    <property type="protein sequence ID" value="MDX8046253.1"/>
    <property type="molecule type" value="Genomic_DNA"/>
</dbReference>
<organism evidence="1 2">
    <name type="scientific">Gracilibacillus pellucidus</name>
    <dbReference type="NCBI Taxonomy" id="3095368"/>
    <lineage>
        <taxon>Bacteria</taxon>
        <taxon>Bacillati</taxon>
        <taxon>Bacillota</taxon>
        <taxon>Bacilli</taxon>
        <taxon>Bacillales</taxon>
        <taxon>Bacillaceae</taxon>
        <taxon>Gracilibacillus</taxon>
    </lineage>
</organism>
<gene>
    <name evidence="1" type="ORF">SH601_09640</name>
</gene>
<reference evidence="1" key="1">
    <citation type="submission" date="2023-11" db="EMBL/GenBank/DDBJ databases">
        <title>Gracilibacillus pellucida a moderately halophilic bacterium isolated from saline soil in Xinjiang province.</title>
        <authorList>
            <person name="Zhang Z."/>
            <person name="Tan F."/>
            <person name="Wang Y."/>
            <person name="Xia M."/>
        </authorList>
    </citation>
    <scope>NUCLEOTIDE SEQUENCE</scope>
    <source>
        <strain evidence="1">S3-1-1</strain>
    </source>
</reference>
<keyword evidence="2" id="KW-1185">Reference proteome</keyword>
<dbReference type="Proteomes" id="UP001277972">
    <property type="component" value="Unassembled WGS sequence"/>
</dbReference>
<sequence length="118" mass="13798">MIEITPMLDHAKKEPLYIQLYRYIKDEIQSGRIKPGIKLPSKRKLSSHLGISENTIETAYHQLSAEGYVETELRKGVFVKKLESDLYPYVNYNLSHNKHNVKKKGNLIKSILVMERWI</sequence>
<evidence type="ECO:0000313" key="1">
    <source>
        <dbReference type="EMBL" id="MDX8046253.1"/>
    </source>
</evidence>
<proteinExistence type="predicted"/>
<evidence type="ECO:0000313" key="2">
    <source>
        <dbReference type="Proteomes" id="UP001277972"/>
    </source>
</evidence>
<accession>A0ACC6M5Q6</accession>
<protein>
    <submittedName>
        <fullName evidence="1">Winged helix-turn-helix domain-containing protein</fullName>
    </submittedName>
</protein>
<name>A0ACC6M5Q6_9BACI</name>
<comment type="caution">
    <text evidence="1">The sequence shown here is derived from an EMBL/GenBank/DDBJ whole genome shotgun (WGS) entry which is preliminary data.</text>
</comment>